<dbReference type="Gene3D" id="6.10.140.2220">
    <property type="match status" value="1"/>
</dbReference>
<comment type="caution">
    <text evidence="8">The sequence shown here is derived from an EMBL/GenBank/DDBJ whole genome shotgun (WGS) entry which is preliminary data.</text>
</comment>
<dbReference type="STRING" id="65357.A0A024FZU3"/>
<sequence length="316" mass="35943">MTGVVCRLLYLQALWKLKSTNATSHSPEYHLGEDTEQSSVYITVYAASSDYPKFTEHVAEACKLMDFNIIVDRQEAPQADIIFLYIPPSLEDITDDQYKTIEEILDLCEEFSSPKEGSQRTLQTPTLCILTGDSELLPIETNEECNRGRDLAELAITQRLNPILEGRGYESAALFAVEFLRSTHPQNEHDPTTEASKNLNHFQLETLMTRFGCSSSNLMHHNEKWKIYVHKDSVVSSYLAQDNRSGEAVENDDEQAYWEQISKSKACDSCHSIQTNLLRCTGCRNAVYCSQSCQKEAWKFHKHTCKQNLGNQLRIA</sequence>
<keyword evidence="9" id="KW-1185">Reference proteome</keyword>
<dbReference type="InterPro" id="IPR017896">
    <property type="entry name" value="4Fe4S_Fe-S-bd"/>
</dbReference>
<protein>
    <recommendedName>
        <fullName evidence="10">MYND-type domain-containing protein</fullName>
    </recommendedName>
</protein>
<dbReference type="SUPFAM" id="SSF144232">
    <property type="entry name" value="HIT/MYND zinc finger-like"/>
    <property type="match status" value="1"/>
</dbReference>
<proteinExistence type="predicted"/>
<dbReference type="InterPro" id="IPR002893">
    <property type="entry name" value="Znf_MYND"/>
</dbReference>
<evidence type="ECO:0000256" key="4">
    <source>
        <dbReference type="PROSITE-ProRule" id="PRU00134"/>
    </source>
</evidence>
<gene>
    <name evidence="8" type="ORF">BN9_009090</name>
</gene>
<keyword evidence="5" id="KW-0732">Signal</keyword>
<dbReference type="Pfam" id="PF01753">
    <property type="entry name" value="zf-MYND"/>
    <property type="match status" value="1"/>
</dbReference>
<evidence type="ECO:0000256" key="5">
    <source>
        <dbReference type="SAM" id="SignalP"/>
    </source>
</evidence>
<evidence type="ECO:0000256" key="2">
    <source>
        <dbReference type="ARBA" id="ARBA00022771"/>
    </source>
</evidence>
<dbReference type="OrthoDB" id="58802at2759"/>
<keyword evidence="2 4" id="KW-0863">Zinc-finger</keyword>
<evidence type="ECO:0000313" key="9">
    <source>
        <dbReference type="Proteomes" id="UP000053237"/>
    </source>
</evidence>
<name>A0A024FZU3_9STRA</name>
<dbReference type="AlphaFoldDB" id="A0A024FZU3"/>
<evidence type="ECO:0008006" key="10">
    <source>
        <dbReference type="Google" id="ProtNLM"/>
    </source>
</evidence>
<dbReference type="PROSITE" id="PS50865">
    <property type="entry name" value="ZF_MYND_2"/>
    <property type="match status" value="1"/>
</dbReference>
<dbReference type="PROSITE" id="PS01360">
    <property type="entry name" value="ZF_MYND_1"/>
    <property type="match status" value="1"/>
</dbReference>
<feature type="chain" id="PRO_5001532007" description="MYND-type domain-containing protein" evidence="5">
    <location>
        <begin position="23"/>
        <end position="316"/>
    </location>
</feature>
<dbReference type="EMBL" id="CAIX01000005">
    <property type="protein sequence ID" value="CCI40125.1"/>
    <property type="molecule type" value="Genomic_DNA"/>
</dbReference>
<evidence type="ECO:0000259" key="6">
    <source>
        <dbReference type="PROSITE" id="PS50865"/>
    </source>
</evidence>
<dbReference type="InParanoid" id="A0A024FZU3"/>
<keyword evidence="1" id="KW-0479">Metal-binding</keyword>
<organism evidence="8 9">
    <name type="scientific">Albugo candida</name>
    <dbReference type="NCBI Taxonomy" id="65357"/>
    <lineage>
        <taxon>Eukaryota</taxon>
        <taxon>Sar</taxon>
        <taxon>Stramenopiles</taxon>
        <taxon>Oomycota</taxon>
        <taxon>Peronosporomycetes</taxon>
        <taxon>Albuginales</taxon>
        <taxon>Albuginaceae</taxon>
        <taxon>Albugo</taxon>
    </lineage>
</organism>
<dbReference type="PROSITE" id="PS51379">
    <property type="entry name" value="4FE4S_FER_2"/>
    <property type="match status" value="1"/>
</dbReference>
<evidence type="ECO:0000313" key="8">
    <source>
        <dbReference type="EMBL" id="CCI40125.1"/>
    </source>
</evidence>
<feature type="signal peptide" evidence="5">
    <location>
        <begin position="1"/>
        <end position="22"/>
    </location>
</feature>
<accession>A0A024FZU3</accession>
<evidence type="ECO:0000256" key="1">
    <source>
        <dbReference type="ARBA" id="ARBA00022723"/>
    </source>
</evidence>
<dbReference type="Proteomes" id="UP000053237">
    <property type="component" value="Unassembled WGS sequence"/>
</dbReference>
<evidence type="ECO:0000256" key="3">
    <source>
        <dbReference type="ARBA" id="ARBA00022833"/>
    </source>
</evidence>
<keyword evidence="3" id="KW-0862">Zinc</keyword>
<feature type="domain" description="4Fe-4S ferredoxin-type" evidence="7">
    <location>
        <begin position="271"/>
        <end position="303"/>
    </location>
</feature>
<evidence type="ECO:0000259" key="7">
    <source>
        <dbReference type="PROSITE" id="PS51379"/>
    </source>
</evidence>
<reference evidence="8 9" key="1">
    <citation type="submission" date="2012-05" db="EMBL/GenBank/DDBJ databases">
        <title>Recombination and specialization in a pathogen metapopulation.</title>
        <authorList>
            <person name="Gardiner A."/>
            <person name="Kemen E."/>
            <person name="Schultz-Larsen T."/>
            <person name="MacLean D."/>
            <person name="Van Oosterhout C."/>
            <person name="Jones J.D.G."/>
        </authorList>
    </citation>
    <scope>NUCLEOTIDE SEQUENCE [LARGE SCALE GENOMIC DNA]</scope>
    <source>
        <strain evidence="8 9">Ac Nc2</strain>
    </source>
</reference>
<feature type="domain" description="MYND-type" evidence="6">
    <location>
        <begin position="267"/>
        <end position="305"/>
    </location>
</feature>
<dbReference type="GO" id="GO:0008270">
    <property type="term" value="F:zinc ion binding"/>
    <property type="evidence" value="ECO:0007669"/>
    <property type="project" value="UniProtKB-KW"/>
</dbReference>